<comment type="caution">
    <text evidence="1">The sequence shown here is derived from an EMBL/GenBank/DDBJ whole genome shotgun (WGS) entry which is preliminary data.</text>
</comment>
<organism evidence="1 2">
    <name type="scientific">Polychaeton citri CBS 116435</name>
    <dbReference type="NCBI Taxonomy" id="1314669"/>
    <lineage>
        <taxon>Eukaryota</taxon>
        <taxon>Fungi</taxon>
        <taxon>Dikarya</taxon>
        <taxon>Ascomycota</taxon>
        <taxon>Pezizomycotina</taxon>
        <taxon>Dothideomycetes</taxon>
        <taxon>Dothideomycetidae</taxon>
        <taxon>Capnodiales</taxon>
        <taxon>Capnodiaceae</taxon>
        <taxon>Polychaeton</taxon>
    </lineage>
</organism>
<evidence type="ECO:0000313" key="2">
    <source>
        <dbReference type="Proteomes" id="UP000799441"/>
    </source>
</evidence>
<gene>
    <name evidence="1" type="ORF">K431DRAFT_64207</name>
</gene>
<evidence type="ECO:0000313" key="1">
    <source>
        <dbReference type="EMBL" id="KAF2721812.1"/>
    </source>
</evidence>
<dbReference type="EMBL" id="MU003787">
    <property type="protein sequence ID" value="KAF2721812.1"/>
    <property type="molecule type" value="Genomic_DNA"/>
</dbReference>
<proteinExistence type="predicted"/>
<reference evidence="1" key="1">
    <citation type="journal article" date="2020" name="Stud. Mycol.">
        <title>101 Dothideomycetes genomes: a test case for predicting lifestyles and emergence of pathogens.</title>
        <authorList>
            <person name="Haridas S."/>
            <person name="Albert R."/>
            <person name="Binder M."/>
            <person name="Bloem J."/>
            <person name="Labutti K."/>
            <person name="Salamov A."/>
            <person name="Andreopoulos B."/>
            <person name="Baker S."/>
            <person name="Barry K."/>
            <person name="Bills G."/>
            <person name="Bluhm B."/>
            <person name="Cannon C."/>
            <person name="Castanera R."/>
            <person name="Culley D."/>
            <person name="Daum C."/>
            <person name="Ezra D."/>
            <person name="Gonzalez J."/>
            <person name="Henrissat B."/>
            <person name="Kuo A."/>
            <person name="Liang C."/>
            <person name="Lipzen A."/>
            <person name="Lutzoni F."/>
            <person name="Magnuson J."/>
            <person name="Mondo S."/>
            <person name="Nolan M."/>
            <person name="Ohm R."/>
            <person name="Pangilinan J."/>
            <person name="Park H.-J."/>
            <person name="Ramirez L."/>
            <person name="Alfaro M."/>
            <person name="Sun H."/>
            <person name="Tritt A."/>
            <person name="Yoshinaga Y."/>
            <person name="Zwiers L.-H."/>
            <person name="Turgeon B."/>
            <person name="Goodwin S."/>
            <person name="Spatafora J."/>
            <person name="Crous P."/>
            <person name="Grigoriev I."/>
        </authorList>
    </citation>
    <scope>NUCLEOTIDE SEQUENCE</scope>
    <source>
        <strain evidence="1">CBS 116435</strain>
    </source>
</reference>
<sequence length="104" mass="11249">MRDERGHQVINQMTCASLRPKYPPPRTDCNGMAEACRVPRALHNSSSRRSTVPGRELPVADCLGLLPCRLQAGQLTAPRTRESSHLSESLAVLGVVSAGFTPVL</sequence>
<dbReference type="AlphaFoldDB" id="A0A9P4UMZ7"/>
<dbReference type="Proteomes" id="UP000799441">
    <property type="component" value="Unassembled WGS sequence"/>
</dbReference>
<accession>A0A9P4UMZ7</accession>
<protein>
    <submittedName>
        <fullName evidence="1">Uncharacterized protein</fullName>
    </submittedName>
</protein>
<keyword evidence="2" id="KW-1185">Reference proteome</keyword>
<name>A0A9P4UMZ7_9PEZI</name>